<evidence type="ECO:0000313" key="3">
    <source>
        <dbReference type="Proteomes" id="UP000596827"/>
    </source>
</evidence>
<keyword evidence="1" id="KW-0812">Transmembrane</keyword>
<dbReference type="Proteomes" id="UP000596827">
    <property type="component" value="Unassembled WGS sequence"/>
</dbReference>
<comment type="caution">
    <text evidence="2">The sequence shown here is derived from an EMBL/GenBank/DDBJ whole genome shotgun (WGS) entry which is preliminary data.</text>
</comment>
<keyword evidence="3" id="KW-1185">Reference proteome</keyword>
<keyword evidence="1" id="KW-1133">Transmembrane helix</keyword>
<keyword evidence="1" id="KW-0472">Membrane</keyword>
<evidence type="ECO:0000313" key="2">
    <source>
        <dbReference type="EMBL" id="MBC5768418.1"/>
    </source>
</evidence>
<dbReference type="EMBL" id="JACORU010000017">
    <property type="protein sequence ID" value="MBC5768418.1"/>
    <property type="molecule type" value="Genomic_DNA"/>
</dbReference>
<gene>
    <name evidence="2" type="ORF">H8R02_28415</name>
</gene>
<feature type="transmembrane region" description="Helical" evidence="1">
    <location>
        <begin position="45"/>
        <end position="65"/>
    </location>
</feature>
<proteinExistence type="predicted"/>
<name>A0A923MF66_9BURK</name>
<protein>
    <submittedName>
        <fullName evidence="2">Uncharacterized protein</fullName>
    </submittedName>
</protein>
<evidence type="ECO:0000256" key="1">
    <source>
        <dbReference type="SAM" id="Phobius"/>
    </source>
</evidence>
<accession>A0A923MF66</accession>
<dbReference type="AlphaFoldDB" id="A0A923MF66"/>
<organism evidence="2 3">
    <name type="scientific">Ramlibacter albus</name>
    <dbReference type="NCBI Taxonomy" id="2079448"/>
    <lineage>
        <taxon>Bacteria</taxon>
        <taxon>Pseudomonadati</taxon>
        <taxon>Pseudomonadota</taxon>
        <taxon>Betaproteobacteria</taxon>
        <taxon>Burkholderiales</taxon>
        <taxon>Comamonadaceae</taxon>
        <taxon>Ramlibacter</taxon>
    </lineage>
</organism>
<reference evidence="2" key="1">
    <citation type="submission" date="2020-08" db="EMBL/GenBank/DDBJ databases">
        <title>Ramlibacter sp. GTP1 16S ribosomal RNA gene genome sequencing and assembly.</title>
        <authorList>
            <person name="Kang M."/>
        </authorList>
    </citation>
    <scope>NUCLEOTIDE SEQUENCE</scope>
    <source>
        <strain evidence="2">GTP1</strain>
    </source>
</reference>
<sequence length="97" mass="9985">MSSKLQVVGVSCFTVDQVTLSALTSMRLPVLSGALVPLTMSVVSLVTKSLALVPVSTVIAVMFTVSPAAGFEVSIVTSCRAIVEGSTLPAMSITRAR</sequence>